<protein>
    <submittedName>
        <fullName evidence="2">Cupin</fullName>
    </submittedName>
</protein>
<evidence type="ECO:0000259" key="1">
    <source>
        <dbReference type="Pfam" id="PF12973"/>
    </source>
</evidence>
<sequence>MPAMAKSAEMNWVLSPKLGVKRKLLERIGGEKVSRATSIVKYDEGASFDSHIHTGGEEFFVLDGTFSDETGNYPAGWYVRNPPGTQHKPFSNEGCQIFVKLGQIHWSDKVSVRLDTNAANRVWQDCEKGCSSLLLHKNLFERVSLIRWPRGLKLEPNPSLGGLEIFVLKGRFVDDFGDHHKGDWIRIPAGHGHRVRALEDTLLYVKTGHLR</sequence>
<dbReference type="AlphaFoldDB" id="A0A7C5QZS2"/>
<evidence type="ECO:0000313" key="2">
    <source>
        <dbReference type="EMBL" id="HHL42203.1"/>
    </source>
</evidence>
<dbReference type="Gene3D" id="2.60.120.10">
    <property type="entry name" value="Jelly Rolls"/>
    <property type="match status" value="1"/>
</dbReference>
<comment type="caution">
    <text evidence="2">The sequence shown here is derived from an EMBL/GenBank/DDBJ whole genome shotgun (WGS) entry which is preliminary data.</text>
</comment>
<dbReference type="EMBL" id="DRMJ01000056">
    <property type="protein sequence ID" value="HHL42203.1"/>
    <property type="molecule type" value="Genomic_DNA"/>
</dbReference>
<proteinExistence type="predicted"/>
<dbReference type="Proteomes" id="UP000885830">
    <property type="component" value="Unassembled WGS sequence"/>
</dbReference>
<name>A0A7C5QZS2_9PROT</name>
<feature type="domain" description="ChrR-like cupin" evidence="1">
    <location>
        <begin position="118"/>
        <end position="210"/>
    </location>
</feature>
<dbReference type="Pfam" id="PF12973">
    <property type="entry name" value="Cupin_7"/>
    <property type="match status" value="2"/>
</dbReference>
<organism evidence="2">
    <name type="scientific">Hellea balneolensis</name>
    <dbReference type="NCBI Taxonomy" id="287478"/>
    <lineage>
        <taxon>Bacteria</taxon>
        <taxon>Pseudomonadati</taxon>
        <taxon>Pseudomonadota</taxon>
        <taxon>Alphaproteobacteria</taxon>
        <taxon>Maricaulales</taxon>
        <taxon>Robiginitomaculaceae</taxon>
        <taxon>Hellea</taxon>
    </lineage>
</organism>
<dbReference type="InterPro" id="IPR014710">
    <property type="entry name" value="RmlC-like_jellyroll"/>
</dbReference>
<feature type="domain" description="ChrR-like cupin" evidence="1">
    <location>
        <begin position="3"/>
        <end position="104"/>
    </location>
</feature>
<reference evidence="2" key="1">
    <citation type="journal article" date="2020" name="mSystems">
        <title>Genome- and Community-Level Interaction Insights into Carbon Utilization and Element Cycling Functions of Hydrothermarchaeota in Hydrothermal Sediment.</title>
        <authorList>
            <person name="Zhou Z."/>
            <person name="Liu Y."/>
            <person name="Xu W."/>
            <person name="Pan J."/>
            <person name="Luo Z.H."/>
            <person name="Li M."/>
        </authorList>
    </citation>
    <scope>NUCLEOTIDE SEQUENCE [LARGE SCALE GENOMIC DNA]</scope>
    <source>
        <strain evidence="2">HyVt-485</strain>
    </source>
</reference>
<dbReference type="CDD" id="cd20303">
    <property type="entry name" value="cupin_ChrR_1"/>
    <property type="match status" value="1"/>
</dbReference>
<accession>A0A7C5QZS2</accession>
<dbReference type="SUPFAM" id="SSF51182">
    <property type="entry name" value="RmlC-like cupins"/>
    <property type="match status" value="2"/>
</dbReference>
<gene>
    <name evidence="2" type="ORF">ENJ42_01170</name>
</gene>
<dbReference type="InterPro" id="IPR011051">
    <property type="entry name" value="RmlC_Cupin_sf"/>
</dbReference>
<dbReference type="InterPro" id="IPR025979">
    <property type="entry name" value="ChrR-like_cupin_dom"/>
</dbReference>